<dbReference type="eggNOG" id="COG0395">
    <property type="taxonomic scope" value="Bacteria"/>
</dbReference>
<dbReference type="EMBL" id="CP001826">
    <property type="protein sequence ID" value="ACZ43366.1"/>
    <property type="molecule type" value="Genomic_DNA"/>
</dbReference>
<evidence type="ECO:0000313" key="10">
    <source>
        <dbReference type="Proteomes" id="UP000000323"/>
    </source>
</evidence>
<proteinExistence type="inferred from homology"/>
<dbReference type="eggNOG" id="COG1175">
    <property type="taxonomic scope" value="Bacteria"/>
</dbReference>
<feature type="transmembrane region" description="Helical" evidence="7">
    <location>
        <begin position="30"/>
        <end position="58"/>
    </location>
</feature>
<evidence type="ECO:0000256" key="6">
    <source>
        <dbReference type="ARBA" id="ARBA00023136"/>
    </source>
</evidence>
<keyword evidence="4 7" id="KW-0812">Transmembrane</keyword>
<keyword evidence="3" id="KW-1003">Cell membrane</keyword>
<dbReference type="GO" id="GO:0055085">
    <property type="term" value="P:transmembrane transport"/>
    <property type="evidence" value="ECO:0007669"/>
    <property type="project" value="InterPro"/>
</dbReference>
<evidence type="ECO:0000256" key="7">
    <source>
        <dbReference type="RuleBase" id="RU363032"/>
    </source>
</evidence>
<evidence type="ECO:0000259" key="8">
    <source>
        <dbReference type="PROSITE" id="PS50928"/>
    </source>
</evidence>
<dbReference type="PROSITE" id="PS50928">
    <property type="entry name" value="ABC_TM1"/>
    <property type="match status" value="1"/>
</dbReference>
<dbReference type="HOGENOM" id="CLU_016047_1_1_0"/>
<evidence type="ECO:0000256" key="1">
    <source>
        <dbReference type="ARBA" id="ARBA00004651"/>
    </source>
</evidence>
<feature type="transmembrane region" description="Helical" evidence="7">
    <location>
        <begin position="332"/>
        <end position="355"/>
    </location>
</feature>
<name>D1CHZ5_THET1</name>
<evidence type="ECO:0000256" key="5">
    <source>
        <dbReference type="ARBA" id="ARBA00022989"/>
    </source>
</evidence>
<dbReference type="Pfam" id="PF00528">
    <property type="entry name" value="BPD_transp_1"/>
    <property type="match status" value="1"/>
</dbReference>
<dbReference type="InterPro" id="IPR051393">
    <property type="entry name" value="ABC_transporter_permease"/>
</dbReference>
<keyword evidence="10" id="KW-1185">Reference proteome</keyword>
<keyword evidence="6 7" id="KW-0472">Membrane</keyword>
<dbReference type="KEGG" id="ttr:Tter_2473"/>
<organism evidence="9 10">
    <name type="scientific">Thermobaculum terrenum (strain ATCC BAA-798 / CCMEE 7001 / YNP1)</name>
    <dbReference type="NCBI Taxonomy" id="525904"/>
    <lineage>
        <taxon>Bacteria</taxon>
        <taxon>Bacillati</taxon>
        <taxon>Chloroflexota</taxon>
        <taxon>Chloroflexia</taxon>
        <taxon>Candidatus Thermobaculales</taxon>
        <taxon>Candidatus Thermobaculaceae</taxon>
        <taxon>Thermobaculum</taxon>
    </lineage>
</organism>
<dbReference type="Proteomes" id="UP000000323">
    <property type="component" value="Chromosome 2"/>
</dbReference>
<keyword evidence="2 7" id="KW-0813">Transport</keyword>
<gene>
    <name evidence="9" type="ordered locus">Tter_2473</name>
</gene>
<dbReference type="RefSeq" id="WP_012876397.1">
    <property type="nucleotide sequence ID" value="NC_013526.1"/>
</dbReference>
<dbReference type="PANTHER" id="PTHR30193">
    <property type="entry name" value="ABC TRANSPORTER PERMEASE PROTEIN"/>
    <property type="match status" value="1"/>
</dbReference>
<evidence type="ECO:0000256" key="3">
    <source>
        <dbReference type="ARBA" id="ARBA00022475"/>
    </source>
</evidence>
<comment type="similarity">
    <text evidence="7">Belongs to the binding-protein-dependent transport system permease family.</text>
</comment>
<feature type="transmembrane region" description="Helical" evidence="7">
    <location>
        <begin position="224"/>
        <end position="245"/>
    </location>
</feature>
<accession>D1CHZ5</accession>
<evidence type="ECO:0000256" key="2">
    <source>
        <dbReference type="ARBA" id="ARBA00022448"/>
    </source>
</evidence>
<feature type="domain" description="ABC transmembrane type-1" evidence="8">
    <location>
        <begin position="87"/>
        <end position="350"/>
    </location>
</feature>
<keyword evidence="5 7" id="KW-1133">Transmembrane helix</keyword>
<evidence type="ECO:0000256" key="4">
    <source>
        <dbReference type="ARBA" id="ARBA00022692"/>
    </source>
</evidence>
<dbReference type="AlphaFoldDB" id="D1CHZ5"/>
<dbReference type="Gene3D" id="1.10.3720.10">
    <property type="entry name" value="MetI-like"/>
    <property type="match status" value="2"/>
</dbReference>
<feature type="transmembrane region" description="Helical" evidence="7">
    <location>
        <begin position="266"/>
        <end position="292"/>
    </location>
</feature>
<dbReference type="CDD" id="cd06261">
    <property type="entry name" value="TM_PBP2"/>
    <property type="match status" value="2"/>
</dbReference>
<feature type="transmembrane region" description="Helical" evidence="7">
    <location>
        <begin position="122"/>
        <end position="146"/>
    </location>
</feature>
<reference evidence="10" key="1">
    <citation type="journal article" date="2010" name="Stand. Genomic Sci.">
        <title>Complete genome sequence of 'Thermobaculum terrenum' type strain (YNP1).</title>
        <authorList>
            <person name="Kiss H."/>
            <person name="Cleland D."/>
            <person name="Lapidus A."/>
            <person name="Lucas S."/>
            <person name="Glavina Del Rio T."/>
            <person name="Nolan M."/>
            <person name="Tice H."/>
            <person name="Han C."/>
            <person name="Goodwin L."/>
            <person name="Pitluck S."/>
            <person name="Liolios K."/>
            <person name="Ivanova N."/>
            <person name="Mavromatis K."/>
            <person name="Ovchinnikova G."/>
            <person name="Pati A."/>
            <person name="Chen A."/>
            <person name="Palaniappan K."/>
            <person name="Land M."/>
            <person name="Hauser L."/>
            <person name="Chang Y."/>
            <person name="Jeffries C."/>
            <person name="Lu M."/>
            <person name="Brettin T."/>
            <person name="Detter J."/>
            <person name="Goker M."/>
            <person name="Tindall B."/>
            <person name="Beck B."/>
            <person name="McDermott T."/>
            <person name="Woyke T."/>
            <person name="Bristow J."/>
            <person name="Eisen J."/>
            <person name="Markowitz V."/>
            <person name="Hugenholtz P."/>
            <person name="Kyrpides N."/>
            <person name="Klenk H."/>
            <person name="Cheng J."/>
        </authorList>
    </citation>
    <scope>NUCLEOTIDE SEQUENCE [LARGE SCALE GENOMIC DNA]</scope>
    <source>
        <strain evidence="10">ATCC BAA-798 / YNP1</strain>
    </source>
</reference>
<evidence type="ECO:0000313" key="9">
    <source>
        <dbReference type="EMBL" id="ACZ43366.1"/>
    </source>
</evidence>
<feature type="transmembrane region" description="Helical" evidence="7">
    <location>
        <begin position="86"/>
        <end position="110"/>
    </location>
</feature>
<dbReference type="STRING" id="525904.Tter_2473"/>
<protein>
    <submittedName>
        <fullName evidence="9">Binding-protein-dependent transport systems inner membrane component</fullName>
    </submittedName>
</protein>
<dbReference type="InterPro" id="IPR035906">
    <property type="entry name" value="MetI-like_sf"/>
</dbReference>
<dbReference type="OrthoDB" id="9805974at2"/>
<comment type="subcellular location">
    <subcellularLocation>
        <location evidence="1 7">Cell membrane</location>
        <topology evidence="1 7">Multi-pass membrane protein</topology>
    </subcellularLocation>
</comment>
<dbReference type="SUPFAM" id="SSF161098">
    <property type="entry name" value="MetI-like"/>
    <property type="match status" value="2"/>
</dbReference>
<dbReference type="GO" id="GO:0005886">
    <property type="term" value="C:plasma membrane"/>
    <property type="evidence" value="ECO:0007669"/>
    <property type="project" value="UniProtKB-SubCell"/>
</dbReference>
<dbReference type="InterPro" id="IPR000515">
    <property type="entry name" value="MetI-like"/>
</dbReference>
<sequence>MRARQLDAMGVRKLSLFGVGRARAQEWGSAYVLIAPAIAALAIFLVIPILASFALVFAHYDLLTPPRWAGLENLQQLLGDRRLRTVYWNSLQIVVGATFLNQVLGLLLAMGVNRAMPAFLRYLLRTALFFPVLTTTASLALVWRFILSQDRGVLNYILQQLGLAPLPWLTDPHLALVSVILYDVWKSCGYLMVLYLAGLQGIPDELYEAAKVDGANRLQLVRHITLPLITPTAFFATVISIVFLLRQHFMTLPQELMDAAKIDGASFFRIFFQIMLPLVGPALSALGIFTFLGSWNNFFGPLIFLRSWDKFTLPIAIVTLQGYMGMGNRAHVLAGIMLSILPILVVFLLAQRFIIRGIAFSGMKG</sequence>
<dbReference type="PANTHER" id="PTHR30193:SF37">
    <property type="entry name" value="INNER MEMBRANE ABC TRANSPORTER PERMEASE PROTEIN YCJO"/>
    <property type="match status" value="1"/>
</dbReference>